<sequence>MAIQMQLTAGCTVYVELKHCAGNEAALFMRLHLLQAIVLFHQNKRQEASKLLARADSELSALKVDDYSLSTLVELGYTAVEARFGLRAAHGDLSEAVEYITKQRADKAGAKKMEEAERQLNRERRKLGQCADGVHWVEPKFHNLLMSMGYSSETARVALQQSNNNVSLSVQLIQEQPDLLNVACTSKFKVKKEMLQQVVAIGFDPRMAKLALQRHQGNVEKAVEELVICGGVIESERCTDVTDSDDSDECEQVDVKDMKKKADADVKTGTKEEAREKERLAYQRLADGMPTEEDDHLDLTLELEETFLRQYQTLLANP</sequence>
<dbReference type="OrthoDB" id="434245at2759"/>
<accession>A0A6L2PEI3</accession>
<dbReference type="InterPro" id="IPR009060">
    <property type="entry name" value="UBA-like_sf"/>
</dbReference>
<comment type="caution">
    <text evidence="2">The sequence shown here is derived from an EMBL/GenBank/DDBJ whole genome shotgun (WGS) entry which is preliminary data.</text>
</comment>
<feature type="domain" description="UBA" evidence="1">
    <location>
        <begin position="63"/>
        <end position="103"/>
    </location>
</feature>
<proteinExistence type="predicted"/>
<feature type="domain" description="UBA" evidence="1">
    <location>
        <begin position="189"/>
        <end position="229"/>
    </location>
</feature>
<dbReference type="SMART" id="SM00165">
    <property type="entry name" value="UBA"/>
    <property type="match status" value="3"/>
</dbReference>
<dbReference type="InterPro" id="IPR039749">
    <property type="entry name" value="NUB1"/>
</dbReference>
<dbReference type="SUPFAM" id="SSF46934">
    <property type="entry name" value="UBA-like"/>
    <property type="match status" value="3"/>
</dbReference>
<dbReference type="PANTHER" id="PTHR12948">
    <property type="entry name" value="NEDD8 ULTIMATE BUSTER-1 BS4 PROTEIN"/>
    <property type="match status" value="1"/>
</dbReference>
<dbReference type="PANTHER" id="PTHR12948:SF3">
    <property type="entry name" value="NEDD8 ULTIMATE BUSTER 1"/>
    <property type="match status" value="1"/>
</dbReference>
<dbReference type="InParanoid" id="A0A6L2PEI3"/>
<dbReference type="Gene3D" id="1.10.8.10">
    <property type="entry name" value="DNA helicase RuvA subunit, C-terminal domain"/>
    <property type="match status" value="3"/>
</dbReference>
<dbReference type="CDD" id="cd14298">
    <property type="entry name" value="UBA2_scUBP14_like"/>
    <property type="match status" value="1"/>
</dbReference>
<dbReference type="Proteomes" id="UP000502823">
    <property type="component" value="Unassembled WGS sequence"/>
</dbReference>
<keyword evidence="3" id="KW-1185">Reference proteome</keyword>
<dbReference type="Pfam" id="PF00627">
    <property type="entry name" value="UBA"/>
    <property type="match status" value="1"/>
</dbReference>
<dbReference type="InterPro" id="IPR033864">
    <property type="entry name" value="UBA2_scUBP14-like"/>
</dbReference>
<evidence type="ECO:0000313" key="2">
    <source>
        <dbReference type="EMBL" id="GFG28527.1"/>
    </source>
</evidence>
<dbReference type="AlphaFoldDB" id="A0A6L2PEI3"/>
<gene>
    <name evidence="2" type="ORF">Cfor_03640</name>
</gene>
<evidence type="ECO:0000313" key="3">
    <source>
        <dbReference type="Proteomes" id="UP000502823"/>
    </source>
</evidence>
<dbReference type="PROSITE" id="PS50030">
    <property type="entry name" value="UBA"/>
    <property type="match status" value="3"/>
</dbReference>
<evidence type="ECO:0000259" key="1">
    <source>
        <dbReference type="PROSITE" id="PS50030"/>
    </source>
</evidence>
<dbReference type="CDD" id="cd14291">
    <property type="entry name" value="UBA1_NUB1_like"/>
    <property type="match status" value="1"/>
</dbReference>
<name>A0A6L2PEI3_COPFO</name>
<dbReference type="FunCoup" id="A0A6L2PEI3">
    <property type="interactions" value="1776"/>
</dbReference>
<reference evidence="3" key="1">
    <citation type="submission" date="2020-01" db="EMBL/GenBank/DDBJ databases">
        <title>Draft genome sequence of the Termite Coptotermes fromosanus.</title>
        <authorList>
            <person name="Itakura S."/>
            <person name="Yosikawa Y."/>
            <person name="Umezawa K."/>
        </authorList>
    </citation>
    <scope>NUCLEOTIDE SEQUENCE [LARGE SCALE GENOMIC DNA]</scope>
</reference>
<dbReference type="EMBL" id="BLKM01000071">
    <property type="protein sequence ID" value="GFG28527.1"/>
    <property type="molecule type" value="Genomic_DNA"/>
</dbReference>
<protein>
    <recommendedName>
        <fullName evidence="1">UBA domain-containing protein</fullName>
    </recommendedName>
</protein>
<dbReference type="GO" id="GO:2000058">
    <property type="term" value="P:regulation of ubiquitin-dependent protein catabolic process"/>
    <property type="evidence" value="ECO:0007669"/>
    <property type="project" value="TreeGrafter"/>
</dbReference>
<organism evidence="2 3">
    <name type="scientific">Coptotermes formosanus</name>
    <name type="common">Formosan subterranean termite</name>
    <dbReference type="NCBI Taxonomy" id="36987"/>
    <lineage>
        <taxon>Eukaryota</taxon>
        <taxon>Metazoa</taxon>
        <taxon>Ecdysozoa</taxon>
        <taxon>Arthropoda</taxon>
        <taxon>Hexapoda</taxon>
        <taxon>Insecta</taxon>
        <taxon>Pterygota</taxon>
        <taxon>Neoptera</taxon>
        <taxon>Polyneoptera</taxon>
        <taxon>Dictyoptera</taxon>
        <taxon>Blattodea</taxon>
        <taxon>Blattoidea</taxon>
        <taxon>Termitoidae</taxon>
        <taxon>Rhinotermitidae</taxon>
        <taxon>Coptotermes</taxon>
    </lineage>
</organism>
<dbReference type="InterPro" id="IPR015940">
    <property type="entry name" value="UBA"/>
</dbReference>
<feature type="domain" description="UBA" evidence="1">
    <location>
        <begin position="145"/>
        <end position="176"/>
    </location>
</feature>